<keyword evidence="2" id="KW-1185">Reference proteome</keyword>
<accession>A0ABZ0Z4Y9</accession>
<organism evidence="1 2">
    <name type="scientific">phage Lak_Megaphage_Sonny</name>
    <dbReference type="NCBI Taxonomy" id="3109229"/>
    <lineage>
        <taxon>Viruses</taxon>
        <taxon>Duplodnaviria</taxon>
        <taxon>Heunggongvirae</taxon>
        <taxon>Uroviricota</taxon>
        <taxon>Caudoviricetes</taxon>
        <taxon>Caudoviricetes code 15 clade</taxon>
    </lineage>
</organism>
<sequence length="353" mass="42244">MIKDISRIKEHNPKYIKDFMEGCVIEEKIDTHYITIDIVSRSDIKIKKANGNEIDRVDLILNSMWNNLFFDWNFLKVKNTEWFNSHVGYTIKLFYIPCTKPLMTEYDSNIRYIFDKVIFNGHELDTEYIISDLIFPKVYNIDYKKKMQKNHNINDLYNEHIDKVLSGDEDIKDMFLKLIDTENSKKFAVNEPEGYIFKYNNKLFQLILNNKERKIEQEKSSYEFVLSDFIKFCKTNNYTEKIVPSYVVTICNLFNDYIINNEKKTHYMENMVNPESIEAPYLGEKFDIGYECIPDQLTKTLCKESLLYKNIFKILLANLRRGKDFSHCIYLNKKEVDAWNNIMKSLKIRNRYI</sequence>
<reference evidence="1 2" key="1">
    <citation type="submission" date="2023-11" db="EMBL/GenBank/DDBJ databases">
        <authorList>
            <person name="Cook R."/>
            <person name="Crisci M."/>
            <person name="Pye H."/>
            <person name="Adriaenssens E."/>
            <person name="Santini J."/>
        </authorList>
    </citation>
    <scope>NUCLEOTIDE SEQUENCE [LARGE SCALE GENOMIC DNA]</scope>
    <source>
        <strain evidence="1">Lak_Megaphage_Sonny</strain>
    </source>
</reference>
<evidence type="ECO:0000313" key="2">
    <source>
        <dbReference type="Proteomes" id="UP001358193"/>
    </source>
</evidence>
<protein>
    <recommendedName>
        <fullName evidence="3">RNA ligase</fullName>
    </recommendedName>
</protein>
<proteinExistence type="predicted"/>
<evidence type="ECO:0008006" key="3">
    <source>
        <dbReference type="Google" id="ProtNLM"/>
    </source>
</evidence>
<dbReference type="Proteomes" id="UP001358193">
    <property type="component" value="Segment"/>
</dbReference>
<name>A0ABZ0Z4Y9_9CAUD</name>
<dbReference type="EMBL" id="OR769223">
    <property type="protein sequence ID" value="WQJ53292.1"/>
    <property type="molecule type" value="Genomic_DNA"/>
</dbReference>
<evidence type="ECO:0000313" key="1">
    <source>
        <dbReference type="EMBL" id="WQJ53292.1"/>
    </source>
</evidence>